<dbReference type="InterPro" id="IPR036249">
    <property type="entry name" value="Thioredoxin-like_sf"/>
</dbReference>
<keyword evidence="8" id="KW-1185">Reference proteome</keyword>
<dbReference type="InterPro" id="IPR012882">
    <property type="entry name" value="Fmp46"/>
</dbReference>
<evidence type="ECO:0000256" key="1">
    <source>
        <dbReference type="ARBA" id="ARBA00002963"/>
    </source>
</evidence>
<dbReference type="EMBL" id="JAVHJO010000008">
    <property type="protein sequence ID" value="KAK6537776.1"/>
    <property type="molecule type" value="Genomic_DNA"/>
</dbReference>
<comment type="similarity">
    <text evidence="3">Belongs to the FMP46 family.</text>
</comment>
<protein>
    <recommendedName>
        <fullName evidence="9">Thioredoxin-like protein</fullName>
    </recommendedName>
</protein>
<evidence type="ECO:0000256" key="5">
    <source>
        <dbReference type="ARBA" id="ARBA00023002"/>
    </source>
</evidence>
<comment type="subcellular location">
    <subcellularLocation>
        <location evidence="2">Mitochondrion</location>
    </subcellularLocation>
</comment>
<dbReference type="Pfam" id="PF07955">
    <property type="entry name" value="DUF1687"/>
    <property type="match status" value="1"/>
</dbReference>
<dbReference type="InterPro" id="IPR006660">
    <property type="entry name" value="Arsenate_reductase-like"/>
</dbReference>
<dbReference type="Proteomes" id="UP001365542">
    <property type="component" value="Unassembled WGS sequence"/>
</dbReference>
<keyword evidence="6" id="KW-0496">Mitochondrion</keyword>
<sequence length="147" mass="15848">MFRFHKTLDILTLFHSPRSEASNRVLSALKSANTAAEESAAKVSSSTTTTQSTTNNDNKKQIFELDVVEGPMTTSQLRSILDYVGDGKVSDIIEGAKGVTDAMKILEGANGSEALKRPIVVDWNNGRVVLGEKPSALKQLVESLPKS</sequence>
<gene>
    <name evidence="7" type="ORF">TWF694_010684</name>
</gene>
<comment type="caution">
    <text evidence="7">The sequence shown here is derived from an EMBL/GenBank/DDBJ whole genome shotgun (WGS) entry which is preliminary data.</text>
</comment>
<dbReference type="GO" id="GO:0005739">
    <property type="term" value="C:mitochondrion"/>
    <property type="evidence" value="ECO:0007669"/>
    <property type="project" value="UniProtKB-SubCell"/>
</dbReference>
<organism evidence="7 8">
    <name type="scientific">Orbilia ellipsospora</name>
    <dbReference type="NCBI Taxonomy" id="2528407"/>
    <lineage>
        <taxon>Eukaryota</taxon>
        <taxon>Fungi</taxon>
        <taxon>Dikarya</taxon>
        <taxon>Ascomycota</taxon>
        <taxon>Pezizomycotina</taxon>
        <taxon>Orbiliomycetes</taxon>
        <taxon>Orbiliales</taxon>
        <taxon>Orbiliaceae</taxon>
        <taxon>Orbilia</taxon>
    </lineage>
</organism>
<evidence type="ECO:0000313" key="7">
    <source>
        <dbReference type="EMBL" id="KAK6537776.1"/>
    </source>
</evidence>
<keyword evidence="4" id="KW-0809">Transit peptide</keyword>
<reference evidence="7 8" key="1">
    <citation type="submission" date="2019-10" db="EMBL/GenBank/DDBJ databases">
        <authorList>
            <person name="Palmer J.M."/>
        </authorList>
    </citation>
    <scope>NUCLEOTIDE SEQUENCE [LARGE SCALE GENOMIC DNA]</scope>
    <source>
        <strain evidence="7 8">TWF694</strain>
    </source>
</reference>
<evidence type="ECO:0008006" key="9">
    <source>
        <dbReference type="Google" id="ProtNLM"/>
    </source>
</evidence>
<dbReference type="GO" id="GO:0016491">
    <property type="term" value="F:oxidoreductase activity"/>
    <property type="evidence" value="ECO:0007669"/>
    <property type="project" value="UniProtKB-KW"/>
</dbReference>
<name>A0AAV9X802_9PEZI</name>
<dbReference type="SUPFAM" id="SSF52833">
    <property type="entry name" value="Thioredoxin-like"/>
    <property type="match status" value="1"/>
</dbReference>
<proteinExistence type="inferred from homology"/>
<keyword evidence="5" id="KW-0560">Oxidoreductase</keyword>
<evidence type="ECO:0000256" key="4">
    <source>
        <dbReference type="ARBA" id="ARBA00022946"/>
    </source>
</evidence>
<dbReference type="PANTHER" id="PTHR28071">
    <property type="entry name" value="REDOX PROTEIN FMP46, MITOCHONDRIAL-RELATED"/>
    <property type="match status" value="1"/>
</dbReference>
<dbReference type="PROSITE" id="PS51353">
    <property type="entry name" value="ARSC"/>
    <property type="match status" value="1"/>
</dbReference>
<dbReference type="Gene3D" id="3.40.30.10">
    <property type="entry name" value="Glutaredoxin"/>
    <property type="match status" value="1"/>
</dbReference>
<dbReference type="AlphaFoldDB" id="A0AAV9X802"/>
<comment type="function">
    <text evidence="1">Putative mitochondrial redox protein which could be involved in the reduction of small toxic molecules.</text>
</comment>
<evidence type="ECO:0000256" key="3">
    <source>
        <dbReference type="ARBA" id="ARBA00009734"/>
    </source>
</evidence>
<dbReference type="PANTHER" id="PTHR28071:SF1">
    <property type="entry name" value="REDOX PROTEIN FMP46, MITOCHONDRIAL-RELATED"/>
    <property type="match status" value="1"/>
</dbReference>
<evidence type="ECO:0000256" key="2">
    <source>
        <dbReference type="ARBA" id="ARBA00004173"/>
    </source>
</evidence>
<accession>A0AAV9X802</accession>
<evidence type="ECO:0000256" key="6">
    <source>
        <dbReference type="ARBA" id="ARBA00023128"/>
    </source>
</evidence>
<evidence type="ECO:0000313" key="8">
    <source>
        <dbReference type="Proteomes" id="UP001365542"/>
    </source>
</evidence>